<dbReference type="AlphaFoldDB" id="Q86JB4"/>
<dbReference type="RefSeq" id="XP_642847.1">
    <property type="nucleotide sequence ID" value="XM_637755.1"/>
</dbReference>
<gene>
    <name evidence="1" type="ORF">DDB_G0276901</name>
</gene>
<dbReference type="KEGG" id="ddi:DDB_G0276901"/>
<accession>Q86JB4</accession>
<keyword evidence="2" id="KW-1185">Reference proteome</keyword>
<proteinExistence type="predicted"/>
<dbReference type="eggNOG" id="ENOG502RIJ7">
    <property type="taxonomic scope" value="Eukaryota"/>
</dbReference>
<dbReference type="EMBL" id="AAFI02000019">
    <property type="protein sequence ID" value="EAL68952.1"/>
    <property type="molecule type" value="Genomic_DNA"/>
</dbReference>
<dbReference type="SMR" id="Q86JB4"/>
<dbReference type="HOGENOM" id="CLU_2488097_0_0_1"/>
<dbReference type="Proteomes" id="UP000002195">
    <property type="component" value="Unassembled WGS sequence"/>
</dbReference>
<dbReference type="VEuPathDB" id="AmoebaDB:DDB_G0276901"/>
<reference evidence="1 2" key="1">
    <citation type="journal article" date="2005" name="Nature">
        <title>The genome of the social amoeba Dictyostelium discoideum.</title>
        <authorList>
            <consortium name="The Dictyostelium discoideum Sequencing Consortium"/>
            <person name="Eichinger L."/>
            <person name="Pachebat J.A."/>
            <person name="Glockner G."/>
            <person name="Rajandream M.A."/>
            <person name="Sucgang R."/>
            <person name="Berriman M."/>
            <person name="Song J."/>
            <person name="Olsen R."/>
            <person name="Szafranski K."/>
            <person name="Xu Q."/>
            <person name="Tunggal B."/>
            <person name="Kummerfeld S."/>
            <person name="Madera M."/>
            <person name="Konfortov B.A."/>
            <person name="Rivero F."/>
            <person name="Bankier A.T."/>
            <person name="Lehmann R."/>
            <person name="Hamlin N."/>
            <person name="Davies R."/>
            <person name="Gaudet P."/>
            <person name="Fey P."/>
            <person name="Pilcher K."/>
            <person name="Chen G."/>
            <person name="Saunders D."/>
            <person name="Sodergren E."/>
            <person name="Davis P."/>
            <person name="Kerhornou A."/>
            <person name="Nie X."/>
            <person name="Hall N."/>
            <person name="Anjard C."/>
            <person name="Hemphill L."/>
            <person name="Bason N."/>
            <person name="Farbrother P."/>
            <person name="Desany B."/>
            <person name="Just E."/>
            <person name="Morio T."/>
            <person name="Rost R."/>
            <person name="Churcher C."/>
            <person name="Cooper J."/>
            <person name="Haydock S."/>
            <person name="van Driessche N."/>
            <person name="Cronin A."/>
            <person name="Goodhead I."/>
            <person name="Muzny D."/>
            <person name="Mourier T."/>
            <person name="Pain A."/>
            <person name="Lu M."/>
            <person name="Harper D."/>
            <person name="Lindsay R."/>
            <person name="Hauser H."/>
            <person name="James K."/>
            <person name="Quiles M."/>
            <person name="Madan Babu M."/>
            <person name="Saito T."/>
            <person name="Buchrieser C."/>
            <person name="Wardroper A."/>
            <person name="Felder M."/>
            <person name="Thangavelu M."/>
            <person name="Johnson D."/>
            <person name="Knights A."/>
            <person name="Loulseged H."/>
            <person name="Mungall K."/>
            <person name="Oliver K."/>
            <person name="Price C."/>
            <person name="Quail M.A."/>
            <person name="Urushihara H."/>
            <person name="Hernandez J."/>
            <person name="Rabbinowitsch E."/>
            <person name="Steffen D."/>
            <person name="Sanders M."/>
            <person name="Ma J."/>
            <person name="Kohara Y."/>
            <person name="Sharp S."/>
            <person name="Simmonds M."/>
            <person name="Spiegler S."/>
            <person name="Tivey A."/>
            <person name="Sugano S."/>
            <person name="White B."/>
            <person name="Walker D."/>
            <person name="Woodward J."/>
            <person name="Winckler T."/>
            <person name="Tanaka Y."/>
            <person name="Shaulsky G."/>
            <person name="Schleicher M."/>
            <person name="Weinstock G."/>
            <person name="Rosenthal A."/>
            <person name="Cox E.C."/>
            <person name="Chisholm R.L."/>
            <person name="Gibbs R."/>
            <person name="Loomis W.F."/>
            <person name="Platzer M."/>
            <person name="Kay R.R."/>
            <person name="Williams J."/>
            <person name="Dear P.H."/>
            <person name="Noegel A.A."/>
            <person name="Barrell B."/>
            <person name="Kuspa A."/>
        </authorList>
    </citation>
    <scope>NUCLEOTIDE SEQUENCE [LARGE SCALE GENOMIC DNA]</scope>
    <source>
        <strain evidence="1 2">AX4</strain>
    </source>
</reference>
<comment type="caution">
    <text evidence="1">The sequence shown here is derived from an EMBL/GenBank/DDBJ whole genome shotgun (WGS) entry which is preliminary data.</text>
</comment>
<dbReference type="dictyBase" id="DDB_G0276901"/>
<evidence type="ECO:0000313" key="1">
    <source>
        <dbReference type="EMBL" id="EAL68952.1"/>
    </source>
</evidence>
<name>Q86JB4_DICDI</name>
<accession>Q550T5</accession>
<sequence>MIKNNVNKILEIIEAYLKQYTREFTLYDNHLLFYRYLRNLLASSSDFDKLKEFIEKGEFNNLPMDISDKNEIKAKSSLILSEIANSF</sequence>
<dbReference type="FunCoup" id="Q86JB4">
    <property type="interactions" value="877"/>
</dbReference>
<dbReference type="OMA" id="HLLFYRY"/>
<organism evidence="1 2">
    <name type="scientific">Dictyostelium discoideum</name>
    <name type="common">Social amoeba</name>
    <dbReference type="NCBI Taxonomy" id="44689"/>
    <lineage>
        <taxon>Eukaryota</taxon>
        <taxon>Amoebozoa</taxon>
        <taxon>Evosea</taxon>
        <taxon>Eumycetozoa</taxon>
        <taxon>Dictyostelia</taxon>
        <taxon>Dictyosteliales</taxon>
        <taxon>Dictyosteliaceae</taxon>
        <taxon>Dictyostelium</taxon>
    </lineage>
</organism>
<dbReference type="GeneID" id="8620711"/>
<evidence type="ECO:0000313" key="2">
    <source>
        <dbReference type="Proteomes" id="UP000002195"/>
    </source>
</evidence>
<dbReference type="InParanoid" id="Q86JB4"/>
<dbReference type="PaxDb" id="44689-DDB0168320"/>
<protein>
    <submittedName>
        <fullName evidence="1">Uncharacterized protein</fullName>
    </submittedName>
</protein>